<dbReference type="Pfam" id="PF00293">
    <property type="entry name" value="NUDIX"/>
    <property type="match status" value="1"/>
</dbReference>
<evidence type="ECO:0000256" key="2">
    <source>
        <dbReference type="ARBA" id="ARBA00007482"/>
    </source>
</evidence>
<dbReference type="EMBL" id="LYBM01000004">
    <property type="protein sequence ID" value="ODA35385.1"/>
    <property type="molecule type" value="Genomic_DNA"/>
</dbReference>
<gene>
    <name evidence="16" type="ORF">A8L45_04285</name>
</gene>
<evidence type="ECO:0000259" key="15">
    <source>
        <dbReference type="PROSITE" id="PS51462"/>
    </source>
</evidence>
<dbReference type="RefSeq" id="WP_068899575.1">
    <property type="nucleotide sequence ID" value="NZ_JBHUIF010000003.1"/>
</dbReference>
<dbReference type="GO" id="GO:0005829">
    <property type="term" value="C:cytosol"/>
    <property type="evidence" value="ECO:0007669"/>
    <property type="project" value="TreeGrafter"/>
</dbReference>
<dbReference type="STRING" id="1080227.A8L45_04285"/>
<name>A0A1C3EQ86_9GAMM</name>
<evidence type="ECO:0000256" key="10">
    <source>
        <dbReference type="ARBA" id="ARBA00030308"/>
    </source>
</evidence>
<dbReference type="CDD" id="cd24155">
    <property type="entry name" value="NUDIX_ADPRase"/>
    <property type="match status" value="1"/>
</dbReference>
<dbReference type="Gene3D" id="3.90.79.10">
    <property type="entry name" value="Nucleoside Triphosphate Pyrophosphohydrolase"/>
    <property type="match status" value="1"/>
</dbReference>
<dbReference type="NCBIfam" id="TIGR00052">
    <property type="entry name" value="nudix-type nucleoside diphosphatase, YffH/AdpP family"/>
    <property type="match status" value="1"/>
</dbReference>
<comment type="caution">
    <text evidence="16">The sequence shown here is derived from an EMBL/GenBank/DDBJ whole genome shotgun (WGS) entry which is preliminary data.</text>
</comment>
<feature type="binding site" evidence="13">
    <location>
        <position position="110"/>
    </location>
    <ligand>
        <name>Mg(2+)</name>
        <dbReference type="ChEBI" id="CHEBI:18420"/>
        <label>1</label>
    </ligand>
</feature>
<dbReference type="InterPro" id="IPR000086">
    <property type="entry name" value="NUDIX_hydrolase_dom"/>
</dbReference>
<organism evidence="16 17">
    <name type="scientific">Veronia pacifica</name>
    <dbReference type="NCBI Taxonomy" id="1080227"/>
    <lineage>
        <taxon>Bacteria</taxon>
        <taxon>Pseudomonadati</taxon>
        <taxon>Pseudomonadota</taxon>
        <taxon>Gammaproteobacteria</taxon>
        <taxon>Vibrionales</taxon>
        <taxon>Vibrionaceae</taxon>
        <taxon>Veronia</taxon>
    </lineage>
</organism>
<feature type="short sequence motif" description="Nudix box" evidence="14">
    <location>
        <begin position="94"/>
        <end position="117"/>
    </location>
</feature>
<dbReference type="EC" id="3.6.1.13" evidence="3"/>
<dbReference type="GO" id="GO:0046872">
    <property type="term" value="F:metal ion binding"/>
    <property type="evidence" value="ECO:0007669"/>
    <property type="project" value="UniProtKB-KW"/>
</dbReference>
<accession>A0A1C3EQ86</accession>
<protein>
    <recommendedName>
        <fullName evidence="4">ADP-ribose pyrophosphatase</fullName>
        <ecNumber evidence="3">3.6.1.13</ecNumber>
    </recommendedName>
    <alternativeName>
        <fullName evidence="9">ADP-ribose diphosphatase</fullName>
    </alternativeName>
    <alternativeName>
        <fullName evidence="11">ADP-ribose phosphohydrolase</fullName>
    </alternativeName>
    <alternativeName>
        <fullName evidence="10">Adenosine diphosphoribose pyrophosphatase</fullName>
    </alternativeName>
</protein>
<dbReference type="InterPro" id="IPR015797">
    <property type="entry name" value="NUDIX_hydrolase-like_dom_sf"/>
</dbReference>
<dbReference type="OrthoDB" id="5292471at2"/>
<dbReference type="GO" id="GO:0006753">
    <property type="term" value="P:nucleoside phosphate metabolic process"/>
    <property type="evidence" value="ECO:0007669"/>
    <property type="project" value="TreeGrafter"/>
</dbReference>
<feature type="binding site" evidence="13">
    <location>
        <position position="93"/>
    </location>
    <ligand>
        <name>Mg(2+)</name>
        <dbReference type="ChEBI" id="CHEBI:18420"/>
        <label>1</label>
    </ligand>
</feature>
<dbReference type="PANTHER" id="PTHR11839">
    <property type="entry name" value="UDP/ADP-SUGAR PYROPHOSPHATASE"/>
    <property type="match status" value="1"/>
</dbReference>
<dbReference type="GO" id="GO:0019693">
    <property type="term" value="P:ribose phosphate metabolic process"/>
    <property type="evidence" value="ECO:0007669"/>
    <property type="project" value="TreeGrafter"/>
</dbReference>
<comment type="similarity">
    <text evidence="2">Belongs to the Nudix hydrolase family. NudF subfamily.</text>
</comment>
<evidence type="ECO:0000256" key="7">
    <source>
        <dbReference type="ARBA" id="ARBA00022842"/>
    </source>
</evidence>
<feature type="binding site" evidence="13">
    <location>
        <position position="162"/>
    </location>
    <ligand>
        <name>Mg(2+)</name>
        <dbReference type="ChEBI" id="CHEBI:18420"/>
        <label>1</label>
    </ligand>
</feature>
<dbReference type="SUPFAM" id="SSF55811">
    <property type="entry name" value="Nudix"/>
    <property type="match status" value="1"/>
</dbReference>
<evidence type="ECO:0000256" key="4">
    <source>
        <dbReference type="ARBA" id="ARBA00013297"/>
    </source>
</evidence>
<dbReference type="GO" id="GO:0019144">
    <property type="term" value="F:ADP-sugar diphosphatase activity"/>
    <property type="evidence" value="ECO:0007669"/>
    <property type="project" value="TreeGrafter"/>
</dbReference>
<dbReference type="GO" id="GO:0047631">
    <property type="term" value="F:ADP-ribose diphosphatase activity"/>
    <property type="evidence" value="ECO:0007669"/>
    <property type="project" value="UniProtKB-EC"/>
</dbReference>
<evidence type="ECO:0000256" key="1">
    <source>
        <dbReference type="ARBA" id="ARBA00001946"/>
    </source>
</evidence>
<evidence type="ECO:0000256" key="12">
    <source>
        <dbReference type="ARBA" id="ARBA00049546"/>
    </source>
</evidence>
<keyword evidence="7 13" id="KW-0460">Magnesium</keyword>
<feature type="domain" description="Nudix hydrolase" evidence="15">
    <location>
        <begin position="52"/>
        <end position="191"/>
    </location>
</feature>
<evidence type="ECO:0000256" key="6">
    <source>
        <dbReference type="ARBA" id="ARBA00022801"/>
    </source>
</evidence>
<proteinExistence type="inferred from homology"/>
<comment type="catalytic activity">
    <reaction evidence="12">
        <text>ADP-D-ribose + H2O = D-ribose 5-phosphate + AMP + 2 H(+)</text>
        <dbReference type="Rhea" id="RHEA:10412"/>
        <dbReference type="ChEBI" id="CHEBI:15377"/>
        <dbReference type="ChEBI" id="CHEBI:15378"/>
        <dbReference type="ChEBI" id="CHEBI:57967"/>
        <dbReference type="ChEBI" id="CHEBI:78346"/>
        <dbReference type="ChEBI" id="CHEBI:456215"/>
        <dbReference type="EC" id="3.6.1.13"/>
    </reaction>
</comment>
<evidence type="ECO:0000256" key="11">
    <source>
        <dbReference type="ARBA" id="ARBA00033056"/>
    </source>
</evidence>
<sequence>MHDDNKQFGVQDIVMESNDIVYNGYFKMIKYAFRHRLFAGGWSGEVVRELFERGHAVALLPYDPVTDQVVLVEQVRIGAIAAGRSPWQLEIVAGVIDKEGESPEQVAIRETQEEAGLAVTNLQSITRFLPSPGGCSECIEVFYGEVNADNATGIHGVPDENEDILVHVVPREQAYQWIADGKIENAATIIALQWLQLNLDKLRIGK</sequence>
<dbReference type="PANTHER" id="PTHR11839:SF5">
    <property type="entry name" value="ADP-RIBOSE PYROPHOSPHATASE"/>
    <property type="match status" value="1"/>
</dbReference>
<evidence type="ECO:0000256" key="3">
    <source>
        <dbReference type="ARBA" id="ARBA00012453"/>
    </source>
</evidence>
<evidence type="ECO:0000256" key="9">
    <source>
        <dbReference type="ARBA" id="ARBA00030162"/>
    </source>
</evidence>
<comment type="cofactor">
    <cofactor evidence="1 13">
        <name>Mg(2+)</name>
        <dbReference type="ChEBI" id="CHEBI:18420"/>
    </cofactor>
</comment>
<evidence type="ECO:0000256" key="13">
    <source>
        <dbReference type="PIRSR" id="PIRSR604385-2"/>
    </source>
</evidence>
<dbReference type="PROSITE" id="PS51462">
    <property type="entry name" value="NUDIX"/>
    <property type="match status" value="1"/>
</dbReference>
<dbReference type="Proteomes" id="UP000094936">
    <property type="component" value="Unassembled WGS sequence"/>
</dbReference>
<dbReference type="NCBIfam" id="NF008003">
    <property type="entry name" value="PRK10729.1"/>
    <property type="match status" value="1"/>
</dbReference>
<evidence type="ECO:0000313" key="16">
    <source>
        <dbReference type="EMBL" id="ODA35385.1"/>
    </source>
</evidence>
<evidence type="ECO:0000256" key="5">
    <source>
        <dbReference type="ARBA" id="ARBA00022723"/>
    </source>
</evidence>
<dbReference type="InterPro" id="IPR004385">
    <property type="entry name" value="NDP_pyrophosphatase"/>
</dbReference>
<comment type="function">
    <text evidence="8">Acts on ADP-mannose and ADP-glucose as well as ADP-ribose. Prevents glycogen biosynthesis. The reaction catalyzed by this enzyme is a limiting step of the gluconeogenic process.</text>
</comment>
<dbReference type="AlphaFoldDB" id="A0A1C3EQ86"/>
<evidence type="ECO:0000256" key="8">
    <source>
        <dbReference type="ARBA" id="ARBA00025164"/>
    </source>
</evidence>
<reference evidence="16 17" key="1">
    <citation type="submission" date="2016-05" db="EMBL/GenBank/DDBJ databases">
        <title>Genomic Taxonomy of the Vibrionaceae.</title>
        <authorList>
            <person name="Gomez-Gil B."/>
            <person name="Enciso-Ibarra J."/>
        </authorList>
    </citation>
    <scope>NUCLEOTIDE SEQUENCE [LARGE SCALE GENOMIC DNA]</scope>
    <source>
        <strain evidence="16 17">CAIM 1920</strain>
    </source>
</reference>
<feature type="binding site" evidence="13">
    <location>
        <position position="114"/>
    </location>
    <ligand>
        <name>Mg(2+)</name>
        <dbReference type="ChEBI" id="CHEBI:18420"/>
        <label>1</label>
    </ligand>
</feature>
<evidence type="ECO:0000256" key="14">
    <source>
        <dbReference type="PIRSR" id="PIRSR604385-3"/>
    </source>
</evidence>
<keyword evidence="6" id="KW-0378">Hydrolase</keyword>
<evidence type="ECO:0000313" key="17">
    <source>
        <dbReference type="Proteomes" id="UP000094936"/>
    </source>
</evidence>
<keyword evidence="5 13" id="KW-0479">Metal-binding</keyword>
<keyword evidence="17" id="KW-1185">Reference proteome</keyword>